<keyword evidence="6 8" id="KW-1133">Transmembrane helix</keyword>
<feature type="transmembrane region" description="Helical" evidence="8">
    <location>
        <begin position="291"/>
        <end position="312"/>
    </location>
</feature>
<evidence type="ECO:0000259" key="9">
    <source>
        <dbReference type="PROSITE" id="PS50893"/>
    </source>
</evidence>
<feature type="transmembrane region" description="Helical" evidence="8">
    <location>
        <begin position="346"/>
        <end position="364"/>
    </location>
</feature>
<evidence type="ECO:0000313" key="11">
    <source>
        <dbReference type="Proteomes" id="UP000247099"/>
    </source>
</evidence>
<organism evidence="10 11">
    <name type="scientific">Coraliomargarita sinensis</name>
    <dbReference type="NCBI Taxonomy" id="2174842"/>
    <lineage>
        <taxon>Bacteria</taxon>
        <taxon>Pseudomonadati</taxon>
        <taxon>Verrucomicrobiota</taxon>
        <taxon>Opitutia</taxon>
        <taxon>Puniceicoccales</taxon>
        <taxon>Coraliomargaritaceae</taxon>
        <taxon>Coraliomargarita</taxon>
    </lineage>
</organism>
<keyword evidence="11" id="KW-1185">Reference proteome</keyword>
<evidence type="ECO:0000256" key="5">
    <source>
        <dbReference type="ARBA" id="ARBA00022840"/>
    </source>
</evidence>
<dbReference type="InParanoid" id="A0A317ZCY3"/>
<gene>
    <name evidence="10" type="ORF">DDZ13_13520</name>
</gene>
<evidence type="ECO:0000256" key="7">
    <source>
        <dbReference type="ARBA" id="ARBA00023136"/>
    </source>
</evidence>
<dbReference type="PROSITE" id="PS00211">
    <property type="entry name" value="ABC_TRANSPORTER_1"/>
    <property type="match status" value="1"/>
</dbReference>
<dbReference type="SMART" id="SM00382">
    <property type="entry name" value="AAA"/>
    <property type="match status" value="1"/>
</dbReference>
<dbReference type="Pfam" id="PF00005">
    <property type="entry name" value="ABC_tran"/>
    <property type="match status" value="1"/>
</dbReference>
<feature type="transmembrane region" description="Helical" evidence="8">
    <location>
        <begin position="385"/>
        <end position="411"/>
    </location>
</feature>
<name>A0A317ZCY3_9BACT</name>
<dbReference type="InterPro" id="IPR003439">
    <property type="entry name" value="ABC_transporter-like_ATP-bd"/>
</dbReference>
<dbReference type="Pfam" id="PF01061">
    <property type="entry name" value="ABC2_membrane"/>
    <property type="match status" value="1"/>
</dbReference>
<comment type="caution">
    <text evidence="10">The sequence shown here is derived from an EMBL/GenBank/DDBJ whole genome shotgun (WGS) entry which is preliminary data.</text>
</comment>
<dbReference type="InterPro" id="IPR050352">
    <property type="entry name" value="ABCG_transporters"/>
</dbReference>
<protein>
    <submittedName>
        <fullName evidence="10">ABC transporter</fullName>
    </submittedName>
</protein>
<feature type="domain" description="ABC transporter" evidence="9">
    <location>
        <begin position="2"/>
        <end position="232"/>
    </location>
</feature>
<evidence type="ECO:0000256" key="4">
    <source>
        <dbReference type="ARBA" id="ARBA00022741"/>
    </source>
</evidence>
<dbReference type="RefSeq" id="WP_110131994.1">
    <property type="nucleotide sequence ID" value="NZ_QHJQ01000012.1"/>
</dbReference>
<keyword evidence="3 8" id="KW-0812">Transmembrane</keyword>
<accession>A0A317ZCY3</accession>
<dbReference type="InterPro" id="IPR027417">
    <property type="entry name" value="P-loop_NTPase"/>
</dbReference>
<evidence type="ECO:0000256" key="3">
    <source>
        <dbReference type="ARBA" id="ARBA00022692"/>
    </source>
</evidence>
<comment type="subcellular location">
    <subcellularLocation>
        <location evidence="1">Membrane</location>
        <topology evidence="1">Multi-pass membrane protein</topology>
    </subcellularLocation>
</comment>
<dbReference type="InterPro" id="IPR003593">
    <property type="entry name" value="AAA+_ATPase"/>
</dbReference>
<evidence type="ECO:0000256" key="2">
    <source>
        <dbReference type="ARBA" id="ARBA00022448"/>
    </source>
</evidence>
<dbReference type="InterPro" id="IPR013525">
    <property type="entry name" value="ABC2_TM"/>
</dbReference>
<dbReference type="OrthoDB" id="9804819at2"/>
<evidence type="ECO:0000256" key="8">
    <source>
        <dbReference type="SAM" id="Phobius"/>
    </source>
</evidence>
<dbReference type="Gene3D" id="3.40.50.300">
    <property type="entry name" value="P-loop containing nucleotide triphosphate hydrolases"/>
    <property type="match status" value="1"/>
</dbReference>
<dbReference type="GO" id="GO:0016020">
    <property type="term" value="C:membrane"/>
    <property type="evidence" value="ECO:0007669"/>
    <property type="project" value="UniProtKB-SubCell"/>
</dbReference>
<proteinExistence type="predicted"/>
<keyword evidence="7 8" id="KW-0472">Membrane</keyword>
<keyword evidence="5" id="KW-0067">ATP-binding</keyword>
<feature type="transmembrane region" description="Helical" evidence="8">
    <location>
        <begin position="458"/>
        <end position="478"/>
    </location>
</feature>
<dbReference type="InterPro" id="IPR017871">
    <property type="entry name" value="ABC_transporter-like_CS"/>
</dbReference>
<dbReference type="EMBL" id="QHJQ01000012">
    <property type="protein sequence ID" value="PXA03084.1"/>
    <property type="molecule type" value="Genomic_DNA"/>
</dbReference>
<dbReference type="PANTHER" id="PTHR48041">
    <property type="entry name" value="ABC TRANSPORTER G FAMILY MEMBER 28"/>
    <property type="match status" value="1"/>
</dbReference>
<reference evidence="10 11" key="1">
    <citation type="submission" date="2018-05" db="EMBL/GenBank/DDBJ databases">
        <title>Coraliomargarita sinensis sp. nov., isolated from a marine solar saltern.</title>
        <authorList>
            <person name="Zhou L.Y."/>
        </authorList>
    </citation>
    <scope>NUCLEOTIDE SEQUENCE [LARGE SCALE GENOMIC DNA]</scope>
    <source>
        <strain evidence="10 11">WN38</strain>
    </source>
</reference>
<dbReference type="SUPFAM" id="SSF52540">
    <property type="entry name" value="P-loop containing nucleoside triphosphate hydrolases"/>
    <property type="match status" value="1"/>
</dbReference>
<evidence type="ECO:0000256" key="1">
    <source>
        <dbReference type="ARBA" id="ARBA00004141"/>
    </source>
</evidence>
<keyword evidence="2" id="KW-0813">Transport</keyword>
<feature type="transmembrane region" description="Helical" evidence="8">
    <location>
        <begin position="431"/>
        <end position="451"/>
    </location>
</feature>
<sequence length="551" mass="61060">MLSCKELSVDVGPNGPRILDRATAQFKGGALNAVIGPSGCGKTTLVKAMLGILPSEGEVSYAGERIYKSSDLQGMLSFAPQFSIAHERLTVNEALQYALDLCVRDGVVKAKRIEEILKRIGLDEHRTKKVGDLSGGQLRRLGLGLELVGDPQCMVCDEVTSGLDPKSEDQILEVLQRLRDEQEKTFICIIHNLAKLEEFDWITVVYEGVVIFQGELEALNRYFDIPDALHLYDKLNEHDIEYWRERWKGSDTDVAVHSEIAAVKAPPPPGPIAQTWTLLLRRALLFKRDRGYWLLTLGITIGFPLLVTIFAWDGIPQLRGLSMDSSAGFMERASEDLRYRIDAMEMASLVTGLILFQVILLTLMGSNNGAREIAGERQLYEKERFAGLSAGAYASSKLIFASSVAILQGLWMMLFVRYICEFPGVASLQAGVLVLCCVSMTAICLGFSAIFDSADKASLLSVYLVGFQLPLSGIVLALPEALVWVCRPFINAYWGWGGYFSSMLETRLYDAYRLESSEWIPSAGLSLAVLGLHFVLGAVMVFWGCQQKRWN</sequence>
<keyword evidence="4" id="KW-0547">Nucleotide-binding</keyword>
<evidence type="ECO:0000313" key="10">
    <source>
        <dbReference type="EMBL" id="PXA03084.1"/>
    </source>
</evidence>
<dbReference type="AlphaFoldDB" id="A0A317ZCY3"/>
<dbReference type="GO" id="GO:0140359">
    <property type="term" value="F:ABC-type transporter activity"/>
    <property type="evidence" value="ECO:0007669"/>
    <property type="project" value="InterPro"/>
</dbReference>
<dbReference type="GO" id="GO:0005524">
    <property type="term" value="F:ATP binding"/>
    <property type="evidence" value="ECO:0007669"/>
    <property type="project" value="UniProtKB-KW"/>
</dbReference>
<evidence type="ECO:0000256" key="6">
    <source>
        <dbReference type="ARBA" id="ARBA00022989"/>
    </source>
</evidence>
<dbReference type="PROSITE" id="PS50893">
    <property type="entry name" value="ABC_TRANSPORTER_2"/>
    <property type="match status" value="1"/>
</dbReference>
<dbReference type="Proteomes" id="UP000247099">
    <property type="component" value="Unassembled WGS sequence"/>
</dbReference>
<dbReference type="PANTHER" id="PTHR48041:SF139">
    <property type="entry name" value="PROTEIN SCARLET"/>
    <property type="match status" value="1"/>
</dbReference>
<feature type="transmembrane region" description="Helical" evidence="8">
    <location>
        <begin position="519"/>
        <end position="545"/>
    </location>
</feature>
<dbReference type="GO" id="GO:0016887">
    <property type="term" value="F:ATP hydrolysis activity"/>
    <property type="evidence" value="ECO:0007669"/>
    <property type="project" value="InterPro"/>
</dbReference>